<dbReference type="InterPro" id="IPR012906">
    <property type="entry name" value="PaaX-like_N"/>
</dbReference>
<accession>A0A930YIP6</accession>
<dbReference type="InterPro" id="IPR036388">
    <property type="entry name" value="WH-like_DNA-bd_sf"/>
</dbReference>
<dbReference type="Pfam" id="PF07848">
    <property type="entry name" value="PaaX"/>
    <property type="match status" value="1"/>
</dbReference>
<dbReference type="Pfam" id="PF08223">
    <property type="entry name" value="PaaX_C"/>
    <property type="match status" value="1"/>
</dbReference>
<dbReference type="Gene3D" id="3.30.70.2650">
    <property type="match status" value="1"/>
</dbReference>
<feature type="domain" description="Transcriptional repressor PaaX-like central Cas2-like" evidence="3">
    <location>
        <begin position="88"/>
        <end position="145"/>
    </location>
</feature>
<dbReference type="InterPro" id="IPR011965">
    <property type="entry name" value="PaaX_trns_reg"/>
</dbReference>
<dbReference type="Gene3D" id="1.20.58.1460">
    <property type="match status" value="1"/>
</dbReference>
<dbReference type="InterPro" id="IPR013225">
    <property type="entry name" value="PaaX_C"/>
</dbReference>
<dbReference type="PANTHER" id="PTHR30319">
    <property type="entry name" value="PHENYLACETIC ACID REGULATOR-RELATED TRANSCRIPTIONAL REPRESSOR"/>
    <property type="match status" value="1"/>
</dbReference>
<dbReference type="RefSeq" id="WP_194707402.1">
    <property type="nucleotide sequence ID" value="NZ_JADKPN010000008.1"/>
</dbReference>
<comment type="caution">
    <text evidence="4">The sequence shown here is derived from an EMBL/GenBank/DDBJ whole genome shotgun (WGS) entry which is preliminary data.</text>
</comment>
<keyword evidence="5" id="KW-1185">Reference proteome</keyword>
<reference evidence="4" key="1">
    <citation type="submission" date="2020-11" db="EMBL/GenBank/DDBJ databases">
        <title>Nocardioides sp. nov., isolated from Soil of Cynanchum wilfordii Hemsley rhizosphere.</title>
        <authorList>
            <person name="Lee J.-S."/>
            <person name="Suh M.K."/>
            <person name="Kim J.-S."/>
        </authorList>
    </citation>
    <scope>NUCLEOTIDE SEQUENCE</scope>
    <source>
        <strain evidence="4">KCTC 19275</strain>
    </source>
</reference>
<gene>
    <name evidence="4" type="ORF">ISU07_13880</name>
</gene>
<evidence type="ECO:0000259" key="1">
    <source>
        <dbReference type="Pfam" id="PF07848"/>
    </source>
</evidence>
<evidence type="ECO:0000259" key="2">
    <source>
        <dbReference type="Pfam" id="PF08223"/>
    </source>
</evidence>
<sequence length="262" mass="28928">MHARSALFDVFGDHLRARGDQAPIASLVRLLAPVGIGAPAVRTAVSRMVAQGWLAPVTLPAGPGYRATDQAVQRFADTADRIYRRGTPPWDGRWRLAFVDAPRDRSARTRLRDELGFLGLAEYAPGVWVGPWHREDLRPTVERAGGSLRTAVAETFEVDPAGTWDLPALAAAYSSWTADADRLVVTELDRHGDDDEAMFAARFHLVHEWRKFLFSDPGLPAELLPERWPGRVAEELFHDEATRLEPGATRFVLRCLAAGSSA</sequence>
<protein>
    <submittedName>
        <fullName evidence="4">PaaX family transcriptional regulator</fullName>
    </submittedName>
</protein>
<evidence type="ECO:0000313" key="4">
    <source>
        <dbReference type="EMBL" id="MBF4764219.1"/>
    </source>
</evidence>
<feature type="domain" description="Transcriptional repressor PaaX-like N-terminal" evidence="1">
    <location>
        <begin position="3"/>
        <end position="70"/>
    </location>
</feature>
<evidence type="ECO:0000259" key="3">
    <source>
        <dbReference type="Pfam" id="PF20803"/>
    </source>
</evidence>
<name>A0A930YIP6_9ACTN</name>
<evidence type="ECO:0000313" key="5">
    <source>
        <dbReference type="Proteomes" id="UP000640489"/>
    </source>
</evidence>
<dbReference type="GO" id="GO:0006351">
    <property type="term" value="P:DNA-templated transcription"/>
    <property type="evidence" value="ECO:0007669"/>
    <property type="project" value="InterPro"/>
</dbReference>
<dbReference type="PIRSF" id="PIRSF020623">
    <property type="entry name" value="PaaX"/>
    <property type="match status" value="1"/>
</dbReference>
<dbReference type="EMBL" id="JADKPN010000008">
    <property type="protein sequence ID" value="MBF4764219.1"/>
    <property type="molecule type" value="Genomic_DNA"/>
</dbReference>
<feature type="domain" description="Transcriptional repressor PaaX-like C-terminal" evidence="2">
    <location>
        <begin position="164"/>
        <end position="252"/>
    </location>
</feature>
<dbReference type="AlphaFoldDB" id="A0A930YIP6"/>
<dbReference type="Proteomes" id="UP000640489">
    <property type="component" value="Unassembled WGS sequence"/>
</dbReference>
<dbReference type="Pfam" id="PF20803">
    <property type="entry name" value="PaaX_M"/>
    <property type="match status" value="1"/>
</dbReference>
<dbReference type="InterPro" id="IPR048846">
    <property type="entry name" value="PaaX-like_central"/>
</dbReference>
<proteinExistence type="predicted"/>
<dbReference type="PANTHER" id="PTHR30319:SF1">
    <property type="entry name" value="TRANSCRIPTIONAL REPRESSOR PAAX"/>
    <property type="match status" value="1"/>
</dbReference>
<dbReference type="Gene3D" id="1.10.10.10">
    <property type="entry name" value="Winged helix-like DNA-binding domain superfamily/Winged helix DNA-binding domain"/>
    <property type="match status" value="1"/>
</dbReference>
<organism evidence="4 5">
    <name type="scientific">Nocardioides islandensis</name>
    <dbReference type="NCBI Taxonomy" id="433663"/>
    <lineage>
        <taxon>Bacteria</taxon>
        <taxon>Bacillati</taxon>
        <taxon>Actinomycetota</taxon>
        <taxon>Actinomycetes</taxon>
        <taxon>Propionibacteriales</taxon>
        <taxon>Nocardioidaceae</taxon>
        <taxon>Nocardioides</taxon>
    </lineage>
</organism>